<dbReference type="Proteomes" id="UP000789702">
    <property type="component" value="Unassembled WGS sequence"/>
</dbReference>
<accession>A0ACA9K6T5</accession>
<gene>
    <name evidence="1" type="ORF">DHETER_LOCUS1038</name>
</gene>
<evidence type="ECO:0000313" key="2">
    <source>
        <dbReference type="Proteomes" id="UP000789702"/>
    </source>
</evidence>
<comment type="caution">
    <text evidence="1">The sequence shown here is derived from an EMBL/GenBank/DDBJ whole genome shotgun (WGS) entry which is preliminary data.</text>
</comment>
<protein>
    <submittedName>
        <fullName evidence="1">9644_t:CDS:1</fullName>
    </submittedName>
</protein>
<reference evidence="1" key="1">
    <citation type="submission" date="2021-06" db="EMBL/GenBank/DDBJ databases">
        <authorList>
            <person name="Kallberg Y."/>
            <person name="Tangrot J."/>
            <person name="Rosling A."/>
        </authorList>
    </citation>
    <scope>NUCLEOTIDE SEQUENCE</scope>
    <source>
        <strain evidence="1">IL203A</strain>
    </source>
</reference>
<name>A0ACA9K6T5_9GLOM</name>
<evidence type="ECO:0000313" key="1">
    <source>
        <dbReference type="EMBL" id="CAG8455246.1"/>
    </source>
</evidence>
<keyword evidence="2" id="KW-1185">Reference proteome</keyword>
<proteinExistence type="predicted"/>
<sequence>MCSDLNFEYWVITTTDRWDALDFHKAWLNSDYPMNKGLVIKTLKSQLLWYETNSYDKEKAKAREILTKLSDDLKRNGRLSKFWNDYDMYHEDVSINDKYENHEEQIMHSNFILKEMIAKLEIENEEYARANLVLADLLNDNIKEKKILTDKVLNLEKELVSLLSKDMIKFQNGHPSENQGIYTQSK</sequence>
<dbReference type="EMBL" id="CAJVPU010000577">
    <property type="protein sequence ID" value="CAG8455246.1"/>
    <property type="molecule type" value="Genomic_DNA"/>
</dbReference>
<organism evidence="1 2">
    <name type="scientific">Dentiscutata heterogama</name>
    <dbReference type="NCBI Taxonomy" id="1316150"/>
    <lineage>
        <taxon>Eukaryota</taxon>
        <taxon>Fungi</taxon>
        <taxon>Fungi incertae sedis</taxon>
        <taxon>Mucoromycota</taxon>
        <taxon>Glomeromycotina</taxon>
        <taxon>Glomeromycetes</taxon>
        <taxon>Diversisporales</taxon>
        <taxon>Gigasporaceae</taxon>
        <taxon>Dentiscutata</taxon>
    </lineage>
</organism>